<evidence type="ECO:0000313" key="5">
    <source>
        <dbReference type="Proteomes" id="UP001144050"/>
    </source>
</evidence>
<dbReference type="RefSeq" id="WP_271657044.1">
    <property type="nucleotide sequence ID" value="NZ_JAIVFG010000038.1"/>
</dbReference>
<proteinExistence type="predicted"/>
<protein>
    <submittedName>
        <fullName evidence="4">IucA/IucC family siderophore biosynthesis protein</fullName>
    </submittedName>
</protein>
<dbReference type="Gene3D" id="6.10.250.3370">
    <property type="match status" value="1"/>
</dbReference>
<evidence type="ECO:0000259" key="3">
    <source>
        <dbReference type="Pfam" id="PF06276"/>
    </source>
</evidence>
<feature type="domain" description="Aerobactin siderophore biosynthesis IucA/IucC-like C-terminal" evidence="3">
    <location>
        <begin position="408"/>
        <end position="575"/>
    </location>
</feature>
<comment type="pathway">
    <text evidence="1">Siderophore biosynthesis.</text>
</comment>
<dbReference type="Pfam" id="PF06276">
    <property type="entry name" value="FhuF"/>
    <property type="match status" value="1"/>
</dbReference>
<dbReference type="EMBL" id="JAIVFG010000038">
    <property type="protein sequence ID" value="MDB0572931.1"/>
    <property type="molecule type" value="Genomic_DNA"/>
</dbReference>
<reference evidence="4" key="1">
    <citation type="submission" date="2021-09" db="EMBL/GenBank/DDBJ databases">
        <title>Genomic analysis of Ralstonia spp.</title>
        <authorList>
            <person name="Aburjaile F."/>
            <person name="Ariute J.C."/>
            <person name="Pais A.K.L."/>
            <person name="Albuquerque G.M.R."/>
            <person name="Silva A.M.F."/>
            <person name="Brenig B."/>
            <person name="Azevedo V."/>
            <person name="Matiuzzi M."/>
            <person name="Ramos R."/>
            <person name="Goes-Neto A."/>
            <person name="Soares S."/>
            <person name="Iseppon A.M.B."/>
            <person name="Souza E."/>
            <person name="Gama M."/>
        </authorList>
    </citation>
    <scope>NUCLEOTIDE SEQUENCE</scope>
    <source>
        <strain evidence="4">CCRMRs91</strain>
    </source>
</reference>
<gene>
    <name evidence="4" type="ORF">LBW59_19395</name>
</gene>
<dbReference type="InterPro" id="IPR007310">
    <property type="entry name" value="Aerobactin_biosyn_IucA/IucC_N"/>
</dbReference>
<organism evidence="4 5">
    <name type="scientific">Ralstonia solanacearum</name>
    <name type="common">Pseudomonas solanacearum</name>
    <dbReference type="NCBI Taxonomy" id="305"/>
    <lineage>
        <taxon>Bacteria</taxon>
        <taxon>Pseudomonadati</taxon>
        <taxon>Pseudomonadota</taxon>
        <taxon>Betaproteobacteria</taxon>
        <taxon>Burkholderiales</taxon>
        <taxon>Burkholderiaceae</taxon>
        <taxon>Ralstonia</taxon>
        <taxon>Ralstonia solanacearum species complex</taxon>
    </lineage>
</organism>
<name>A0AAW5ZSZ7_RALSL</name>
<sequence>MTLTEFDALLDSAAYRDAAQRVVRQLLEALLFEGALPDVTWSGDTLSIAGTREDGAPVVYRCRARCTASFGRVRIVSPVRRICGTQESDADDVARVVAELASQMGGDSGGDPLRLAQFGAELAATHIKDAQTRAAQAGRLLREAGYDEIEAGLTGAHPYHPGYKSRMGFTLDDNRRYAPECATGVAPLLLAARRDRCRWSASRDIKQGEPRHLLSVSEQVAFEARLAQRGLDPSDYLPLPVHPWQWDALVEAAYHNAFARRELVPIGTLSDRYTPQQSIRTLANADRRDAPSLKLAMSLVNTSTSRVLAPHTVRNAALMSDWLADLAAHTDWPEPLARPVILKEVAGVGYVPPTPVAGQYGALACIWRESVHRHLRTGEAALPVTAITHVDADGRPLVADWVVRHGVQAWVRRLVERVWLPVLHMLWRNGTALESHAQNMVLLHVDGLPERVALKDFHDGVRYSCRWLRVAPPALEAPPAEHARVNPNSFIETDDADELRDFTGDALFFVNLAEIAWFFDRHFGLDEPAFWEIVAGAIRDYQARCPDLAESFARFDCFAPTMQIELLASRRFLPEIRLRTRAAANPLAQMEYA</sequence>
<evidence type="ECO:0000259" key="2">
    <source>
        <dbReference type="Pfam" id="PF04183"/>
    </source>
</evidence>
<accession>A0AAW5ZSZ7</accession>
<dbReference type="PANTHER" id="PTHR34384">
    <property type="entry name" value="L-2,3-DIAMINOPROPANOATE--CITRATE LIGASE"/>
    <property type="match status" value="1"/>
</dbReference>
<dbReference type="InterPro" id="IPR022770">
    <property type="entry name" value="IucA/IucC-like_C"/>
</dbReference>
<dbReference type="GO" id="GO:0019290">
    <property type="term" value="P:siderophore biosynthetic process"/>
    <property type="evidence" value="ECO:0007669"/>
    <property type="project" value="InterPro"/>
</dbReference>
<evidence type="ECO:0000313" key="4">
    <source>
        <dbReference type="EMBL" id="MDB0572931.1"/>
    </source>
</evidence>
<dbReference type="PANTHER" id="PTHR34384:SF6">
    <property type="entry name" value="STAPHYLOFERRIN B SYNTHASE"/>
    <property type="match status" value="1"/>
</dbReference>
<comment type="caution">
    <text evidence="4">The sequence shown here is derived from an EMBL/GenBank/DDBJ whole genome shotgun (WGS) entry which is preliminary data.</text>
</comment>
<feature type="domain" description="Aerobactin siderophore biosynthesis IucA/IucC N-terminal" evidence="2">
    <location>
        <begin position="146"/>
        <end position="389"/>
    </location>
</feature>
<dbReference type="GO" id="GO:0016881">
    <property type="term" value="F:acid-amino acid ligase activity"/>
    <property type="evidence" value="ECO:0007669"/>
    <property type="project" value="UniProtKB-ARBA"/>
</dbReference>
<dbReference type="Gene3D" id="1.10.510.40">
    <property type="match status" value="1"/>
</dbReference>
<dbReference type="InterPro" id="IPR037455">
    <property type="entry name" value="LucA/IucC-like"/>
</dbReference>
<evidence type="ECO:0000256" key="1">
    <source>
        <dbReference type="ARBA" id="ARBA00004924"/>
    </source>
</evidence>
<dbReference type="AlphaFoldDB" id="A0AAW5ZSZ7"/>
<dbReference type="Pfam" id="PF04183">
    <property type="entry name" value="IucA_IucC"/>
    <property type="match status" value="1"/>
</dbReference>
<dbReference type="Proteomes" id="UP001144050">
    <property type="component" value="Unassembled WGS sequence"/>
</dbReference>